<evidence type="ECO:0000313" key="4">
    <source>
        <dbReference type="Proteomes" id="UP000011976"/>
    </source>
</evidence>
<organism evidence="3 4">
    <name type="scientific">Pseudozyma antarctica (strain T-34)</name>
    <name type="common">Yeast</name>
    <name type="synonym">Candida antarctica</name>
    <dbReference type="NCBI Taxonomy" id="1151754"/>
    <lineage>
        <taxon>Eukaryota</taxon>
        <taxon>Fungi</taxon>
        <taxon>Dikarya</taxon>
        <taxon>Basidiomycota</taxon>
        <taxon>Ustilaginomycotina</taxon>
        <taxon>Ustilaginomycetes</taxon>
        <taxon>Ustilaginales</taxon>
        <taxon>Ustilaginaceae</taxon>
        <taxon>Moesziomyces</taxon>
    </lineage>
</organism>
<evidence type="ECO:0000256" key="2">
    <source>
        <dbReference type="SAM" id="SignalP"/>
    </source>
</evidence>
<evidence type="ECO:0000256" key="1">
    <source>
        <dbReference type="SAM" id="MobiDB-lite"/>
    </source>
</evidence>
<keyword evidence="2" id="KW-0732">Signal</keyword>
<accession>M9M6C4</accession>
<feature type="compositionally biased region" description="Basic and acidic residues" evidence="1">
    <location>
        <begin position="41"/>
        <end position="95"/>
    </location>
</feature>
<dbReference type="EMBL" id="DF196786">
    <property type="protein sequence ID" value="GAC76285.1"/>
    <property type="molecule type" value="Genomic_DNA"/>
</dbReference>
<feature type="region of interest" description="Disordered" evidence="1">
    <location>
        <begin position="324"/>
        <end position="347"/>
    </location>
</feature>
<feature type="region of interest" description="Disordered" evidence="1">
    <location>
        <begin position="144"/>
        <end position="262"/>
    </location>
</feature>
<evidence type="ECO:0000313" key="3">
    <source>
        <dbReference type="EMBL" id="GAC76285.1"/>
    </source>
</evidence>
<reference evidence="4" key="1">
    <citation type="journal article" date="2013" name="Genome Announc.">
        <title>Genome sequence of the basidiomycetous yeast Pseudozyma antarctica T-34, a producer of the glycolipid biosurfactants mannosylerythritol lipids.</title>
        <authorList>
            <person name="Morita T."/>
            <person name="Koike H."/>
            <person name="Koyama Y."/>
            <person name="Hagiwara H."/>
            <person name="Ito E."/>
            <person name="Fukuoka T."/>
            <person name="Imura T."/>
            <person name="Machida M."/>
            <person name="Kitamoto D."/>
        </authorList>
    </citation>
    <scope>NUCLEOTIDE SEQUENCE [LARGE SCALE GENOMIC DNA]</scope>
    <source>
        <strain evidence="4">T-34</strain>
    </source>
</reference>
<dbReference type="Proteomes" id="UP000011976">
    <property type="component" value="Unassembled WGS sequence"/>
</dbReference>
<proteinExistence type="predicted"/>
<dbReference type="OrthoDB" id="2556678at2759"/>
<feature type="compositionally biased region" description="Basic residues" evidence="1">
    <location>
        <begin position="336"/>
        <end position="347"/>
    </location>
</feature>
<feature type="region of interest" description="Disordered" evidence="1">
    <location>
        <begin position="34"/>
        <end position="97"/>
    </location>
</feature>
<name>M9M6C4_PSEA3</name>
<dbReference type="AlphaFoldDB" id="M9M6C4"/>
<gene>
    <name evidence="3" type="ORF">PANT_20c00042</name>
</gene>
<feature type="compositionally biased region" description="Basic and acidic residues" evidence="1">
    <location>
        <begin position="157"/>
        <end position="234"/>
    </location>
</feature>
<sequence length="347" mass="37550">MGAAAIAGLVLGLLFGAAALLSGILACATRNEAESLPLHNAKPEAKSKNEQPKAEKPKDDKPKDDKPKESQPNQPKDKKDAKDAKDKDAKAEEWSGAKLWQEYVAKAGHDAGKPQYVVFDPKSGKIELKPAPANDAPFLKVHADGKVELVQPSQPAKGKEAQKGGDKADEKKQEANKDNKKDEKKDEKQDEKKNDNKKQDDKKADNKKADEKKQDDKKADDKKPDDKNKGKEAAKAGGSSGGAGVSPAANGAKKEAAASPTADCGKLTVQGTIELSQILQALGVGPSSSKREHCACPDCTRSNGMDPPRRHKCSHTYQCEDTQWDSSSDHFASFRPARHRRHYPSHR</sequence>
<feature type="chain" id="PRO_5004100659" evidence="2">
    <location>
        <begin position="20"/>
        <end position="347"/>
    </location>
</feature>
<feature type="signal peptide" evidence="2">
    <location>
        <begin position="1"/>
        <end position="19"/>
    </location>
</feature>
<protein>
    <submittedName>
        <fullName evidence="3">Uncharacterized protein</fullName>
    </submittedName>
</protein>